<organism evidence="2 3">
    <name type="scientific">Pseudorhizobium halotolerans</name>
    <dbReference type="NCBI Taxonomy" id="1233081"/>
    <lineage>
        <taxon>Bacteria</taxon>
        <taxon>Pseudomonadati</taxon>
        <taxon>Pseudomonadota</taxon>
        <taxon>Alphaproteobacteria</taxon>
        <taxon>Hyphomicrobiales</taxon>
        <taxon>Rhizobiaceae</taxon>
        <taxon>Rhizobium/Agrobacterium group</taxon>
        <taxon>Pseudorhizobium</taxon>
    </lineage>
</organism>
<reference evidence="2 3" key="1">
    <citation type="submission" date="2020-11" db="EMBL/GenBank/DDBJ databases">
        <authorList>
            <person name="Lassalle F."/>
        </authorList>
    </citation>
    <scope>NUCLEOTIDE SEQUENCE [LARGE SCALE GENOMIC DNA]</scope>
    <source>
        <strain evidence="2 3">AB21</strain>
    </source>
</reference>
<sequence>MNTENGSRSISVFQQLDSYQPSKTILVWACGMTAVATMAVGFGWGGWVTGGSAEKAATAAGETANRQLASAICVERFSNAPDSAMRLVEFRALPDTYKKRQFIEAGGWATMPGQDSADNGVVEGCSTALAA</sequence>
<evidence type="ECO:0000313" key="3">
    <source>
        <dbReference type="Proteomes" id="UP000601041"/>
    </source>
</evidence>
<gene>
    <name evidence="2" type="ORF">RHAB21_03742</name>
</gene>
<dbReference type="Proteomes" id="UP000601041">
    <property type="component" value="Unassembled WGS sequence"/>
</dbReference>
<keyword evidence="3" id="KW-1185">Reference proteome</keyword>
<evidence type="ECO:0000313" key="2">
    <source>
        <dbReference type="EMBL" id="CAD7046934.1"/>
    </source>
</evidence>
<keyword evidence="1" id="KW-1133">Transmembrane helix</keyword>
<comment type="caution">
    <text evidence="2">The sequence shown here is derived from an EMBL/GenBank/DDBJ whole genome shotgun (WGS) entry which is preliminary data.</text>
</comment>
<evidence type="ECO:0000256" key="1">
    <source>
        <dbReference type="SAM" id="Phobius"/>
    </source>
</evidence>
<dbReference type="EMBL" id="CABFWE030000008">
    <property type="protein sequence ID" value="CAD7046934.1"/>
    <property type="molecule type" value="Genomic_DNA"/>
</dbReference>
<protein>
    <submittedName>
        <fullName evidence="2">Uncharacterized protein</fullName>
    </submittedName>
</protein>
<feature type="transmembrane region" description="Helical" evidence="1">
    <location>
        <begin position="25"/>
        <end position="47"/>
    </location>
</feature>
<proteinExistence type="predicted"/>
<name>A0ABN7JWL0_9HYPH</name>
<keyword evidence="1" id="KW-0812">Transmembrane</keyword>
<keyword evidence="1" id="KW-0472">Membrane</keyword>
<accession>A0ABN7JWL0</accession>
<dbReference type="RefSeq" id="WP_142588843.1">
    <property type="nucleotide sequence ID" value="NZ_CABFWE030000008.1"/>
</dbReference>